<keyword evidence="6 7" id="KW-0472">Membrane</keyword>
<evidence type="ECO:0000313" key="9">
    <source>
        <dbReference type="Proteomes" id="UP000654604"/>
    </source>
</evidence>
<organism evidence="8 9">
    <name type="scientific">Cyanobacterium stanieri LEGE 03274</name>
    <dbReference type="NCBI Taxonomy" id="1828756"/>
    <lineage>
        <taxon>Bacteria</taxon>
        <taxon>Bacillati</taxon>
        <taxon>Cyanobacteriota</taxon>
        <taxon>Cyanophyceae</taxon>
        <taxon>Oscillatoriophycideae</taxon>
        <taxon>Chroococcales</taxon>
        <taxon>Geminocystaceae</taxon>
        <taxon>Cyanobacterium</taxon>
    </lineage>
</organism>
<feature type="transmembrane region" description="Helical" evidence="7">
    <location>
        <begin position="292"/>
        <end position="310"/>
    </location>
</feature>
<evidence type="ECO:0000256" key="2">
    <source>
        <dbReference type="ARBA" id="ARBA00022448"/>
    </source>
</evidence>
<proteinExistence type="predicted"/>
<evidence type="ECO:0000256" key="5">
    <source>
        <dbReference type="ARBA" id="ARBA00022989"/>
    </source>
</evidence>
<feature type="transmembrane region" description="Helical" evidence="7">
    <location>
        <begin position="400"/>
        <end position="420"/>
    </location>
</feature>
<dbReference type="EMBL" id="JADEWC010000001">
    <property type="protein sequence ID" value="MBE9221202.1"/>
    <property type="molecule type" value="Genomic_DNA"/>
</dbReference>
<evidence type="ECO:0000256" key="1">
    <source>
        <dbReference type="ARBA" id="ARBA00004651"/>
    </source>
</evidence>
<dbReference type="CDD" id="cd06173">
    <property type="entry name" value="MFS_MefA_like"/>
    <property type="match status" value="1"/>
</dbReference>
<feature type="transmembrane region" description="Helical" evidence="7">
    <location>
        <begin position="51"/>
        <end position="73"/>
    </location>
</feature>
<evidence type="ECO:0000313" key="8">
    <source>
        <dbReference type="EMBL" id="MBE9221202.1"/>
    </source>
</evidence>
<keyword evidence="4 7" id="KW-0812">Transmembrane</keyword>
<evidence type="ECO:0000256" key="7">
    <source>
        <dbReference type="SAM" id="Phobius"/>
    </source>
</evidence>
<dbReference type="SUPFAM" id="SSF103473">
    <property type="entry name" value="MFS general substrate transporter"/>
    <property type="match status" value="1"/>
</dbReference>
<feature type="transmembrane region" description="Helical" evidence="7">
    <location>
        <begin position="107"/>
        <end position="129"/>
    </location>
</feature>
<feature type="transmembrane region" description="Helical" evidence="7">
    <location>
        <begin position="355"/>
        <end position="373"/>
    </location>
</feature>
<dbReference type="InterPro" id="IPR036259">
    <property type="entry name" value="MFS_trans_sf"/>
</dbReference>
<feature type="transmembrane region" description="Helical" evidence="7">
    <location>
        <begin position="150"/>
        <end position="169"/>
    </location>
</feature>
<feature type="transmembrane region" description="Helical" evidence="7">
    <location>
        <begin position="80"/>
        <end position="101"/>
    </location>
</feature>
<accession>A0ABR9UZZ0</accession>
<keyword evidence="3" id="KW-1003">Cell membrane</keyword>
<dbReference type="PANTHER" id="PTHR43266">
    <property type="entry name" value="MACROLIDE-EFFLUX PROTEIN"/>
    <property type="match status" value="1"/>
</dbReference>
<dbReference type="Gene3D" id="1.20.1250.20">
    <property type="entry name" value="MFS general substrate transporter like domains"/>
    <property type="match status" value="1"/>
</dbReference>
<sequence length="435" mass="48484">MLKKKLVNKPKNLNTFLTLWVGITLSTIGTQMTNFAITLWAWEATEKATPLALIIFFVQAPRIIASLFAGVIVDSFNRKYLMMLGDTVAGISTMAILTLLLTDNLQIWHLYCTGAVNGLFSYFQDLAFSTSMAMIVPKKDYARATVMEDYLTYSAGEILAPFLATFFYYQQGLSSILIIDLLTFFIAIFTVIIVKIPQPTHNFNCQENLRDKLTFGFRYIFNNSSLLALLIFLLITNFVSNIAWGIFPAMILARTNNSGTILAMIQGAMGMGGVVGGISLTLWRGFRNRVKGLLLGNFLTEFNSILIGIFQIPSFWMVSAFLMSFFAPLVGSCNQSIWLSKVEPSIQGRVFASRYFIAQIMSPVGLLISGFLADNVFEKYFNSGSIFNFIFGAGEGSGMALQYSLFSFLGVVISLIAFRIRVLNDLENRLIDIND</sequence>
<comment type="subcellular location">
    <subcellularLocation>
        <location evidence="1">Cell membrane</location>
        <topology evidence="1">Multi-pass membrane protein</topology>
    </subcellularLocation>
</comment>
<keyword evidence="5 7" id="KW-1133">Transmembrane helix</keyword>
<feature type="transmembrane region" description="Helical" evidence="7">
    <location>
        <begin position="226"/>
        <end position="247"/>
    </location>
</feature>
<protein>
    <submittedName>
        <fullName evidence="8">MFS transporter</fullName>
    </submittedName>
</protein>
<feature type="transmembrane region" description="Helical" evidence="7">
    <location>
        <begin position="175"/>
        <end position="194"/>
    </location>
</feature>
<dbReference type="Proteomes" id="UP000654604">
    <property type="component" value="Unassembled WGS sequence"/>
</dbReference>
<comment type="caution">
    <text evidence="8">The sequence shown here is derived from an EMBL/GenBank/DDBJ whole genome shotgun (WGS) entry which is preliminary data.</text>
</comment>
<dbReference type="PANTHER" id="PTHR43266:SF2">
    <property type="entry name" value="MAJOR FACILITATOR SUPERFAMILY (MFS) PROFILE DOMAIN-CONTAINING PROTEIN"/>
    <property type="match status" value="1"/>
</dbReference>
<dbReference type="RefSeq" id="WP_193799399.1">
    <property type="nucleotide sequence ID" value="NZ_JADEWC010000001.1"/>
</dbReference>
<name>A0ABR9UZZ0_9CHRO</name>
<evidence type="ECO:0000256" key="4">
    <source>
        <dbReference type="ARBA" id="ARBA00022692"/>
    </source>
</evidence>
<dbReference type="InterPro" id="IPR011701">
    <property type="entry name" value="MFS"/>
</dbReference>
<reference evidence="8 9" key="1">
    <citation type="submission" date="2020-10" db="EMBL/GenBank/DDBJ databases">
        <authorList>
            <person name="Castelo-Branco R."/>
            <person name="Eusebio N."/>
            <person name="Adriana R."/>
            <person name="Vieira A."/>
            <person name="Brugerolle De Fraissinette N."/>
            <person name="Rezende De Castro R."/>
            <person name="Schneider M.P."/>
            <person name="Vasconcelos V."/>
            <person name="Leao P.N."/>
        </authorList>
    </citation>
    <scope>NUCLEOTIDE SEQUENCE [LARGE SCALE GENOMIC DNA]</scope>
    <source>
        <strain evidence="8 9">LEGE 03274</strain>
    </source>
</reference>
<keyword evidence="2" id="KW-0813">Transport</keyword>
<feature type="transmembrane region" description="Helical" evidence="7">
    <location>
        <begin position="316"/>
        <end position="334"/>
    </location>
</feature>
<keyword evidence="9" id="KW-1185">Reference proteome</keyword>
<feature type="transmembrane region" description="Helical" evidence="7">
    <location>
        <begin position="259"/>
        <end position="280"/>
    </location>
</feature>
<gene>
    <name evidence="8" type="ORF">IQ215_00685</name>
</gene>
<dbReference type="Pfam" id="PF07690">
    <property type="entry name" value="MFS_1"/>
    <property type="match status" value="1"/>
</dbReference>
<evidence type="ECO:0000256" key="3">
    <source>
        <dbReference type="ARBA" id="ARBA00022475"/>
    </source>
</evidence>
<evidence type="ECO:0000256" key="6">
    <source>
        <dbReference type="ARBA" id="ARBA00023136"/>
    </source>
</evidence>
<feature type="transmembrane region" description="Helical" evidence="7">
    <location>
        <begin position="12"/>
        <end position="31"/>
    </location>
</feature>